<keyword evidence="2" id="KW-1185">Reference proteome</keyword>
<evidence type="ECO:0000313" key="1">
    <source>
        <dbReference type="EMBL" id="TMS23143.1"/>
    </source>
</evidence>
<accession>A0ACD3RUM4</accession>
<name>A0ACD3RUM4_LARCR</name>
<reference evidence="1" key="1">
    <citation type="submission" date="2018-11" db="EMBL/GenBank/DDBJ databases">
        <title>The sequence and de novo assembly of Larimichthys crocea genome using PacBio and Hi-C technologies.</title>
        <authorList>
            <person name="Xu P."/>
            <person name="Chen B."/>
            <person name="Zhou Z."/>
            <person name="Ke Q."/>
            <person name="Wu Y."/>
            <person name="Bai H."/>
            <person name="Pu F."/>
        </authorList>
    </citation>
    <scope>NUCLEOTIDE SEQUENCE</scope>
    <source>
        <tissue evidence="1">Muscle</tissue>
    </source>
</reference>
<dbReference type="Proteomes" id="UP000793456">
    <property type="component" value="Chromosome I"/>
</dbReference>
<comment type="caution">
    <text evidence="1">The sequence shown here is derived from an EMBL/GenBank/DDBJ whole genome shotgun (WGS) entry which is preliminary data.</text>
</comment>
<gene>
    <name evidence="1" type="ORF">E3U43_008449</name>
</gene>
<organism evidence="1 2">
    <name type="scientific">Larimichthys crocea</name>
    <name type="common">Large yellow croaker</name>
    <name type="synonym">Pseudosciaena crocea</name>
    <dbReference type="NCBI Taxonomy" id="215358"/>
    <lineage>
        <taxon>Eukaryota</taxon>
        <taxon>Metazoa</taxon>
        <taxon>Chordata</taxon>
        <taxon>Craniata</taxon>
        <taxon>Vertebrata</taxon>
        <taxon>Euteleostomi</taxon>
        <taxon>Actinopterygii</taxon>
        <taxon>Neopterygii</taxon>
        <taxon>Teleostei</taxon>
        <taxon>Neoteleostei</taxon>
        <taxon>Acanthomorphata</taxon>
        <taxon>Eupercaria</taxon>
        <taxon>Sciaenidae</taxon>
        <taxon>Larimichthys</taxon>
    </lineage>
</organism>
<evidence type="ECO:0000313" key="2">
    <source>
        <dbReference type="Proteomes" id="UP000793456"/>
    </source>
</evidence>
<proteinExistence type="predicted"/>
<sequence length="54" mass="5505">MDNMASSPADPLLTGQTQPQSSPVAPVAPVAPATAPTDGYKFQIDGVDSSTNFL</sequence>
<protein>
    <submittedName>
        <fullName evidence="1">Uncharacterized protein</fullName>
    </submittedName>
</protein>
<dbReference type="EMBL" id="CM011674">
    <property type="protein sequence ID" value="TMS23143.1"/>
    <property type="molecule type" value="Genomic_DNA"/>
</dbReference>